<evidence type="ECO:0000313" key="3">
    <source>
        <dbReference type="Proteomes" id="UP001501598"/>
    </source>
</evidence>
<evidence type="ECO:0000256" key="1">
    <source>
        <dbReference type="SAM" id="MobiDB-lite"/>
    </source>
</evidence>
<name>A0ABP8S0C1_9PSEU</name>
<gene>
    <name evidence="2" type="ORF">GCM10023175_52660</name>
</gene>
<accession>A0ABP8S0C1</accession>
<evidence type="ECO:0000313" key="2">
    <source>
        <dbReference type="EMBL" id="GAA4554537.1"/>
    </source>
</evidence>
<sequence>MDEDLAGAAVILALVARHPHAQLQRMPDHRHVADAALDAVAVDPDRPAPPGTTQGVDGQVALQHRGLTVQSGVGDPHPELDGTDDRDCHDLNRRERIINFSWPAPQRSDTTPLRRPLMSSPALRSWKAGFARHIRYQNAVRHVRYRDSVSCPPSPPGEHGASVRGPVQLSS</sequence>
<feature type="region of interest" description="Disordered" evidence="1">
    <location>
        <begin position="147"/>
        <end position="171"/>
    </location>
</feature>
<proteinExistence type="predicted"/>
<dbReference type="Proteomes" id="UP001501598">
    <property type="component" value="Unassembled WGS sequence"/>
</dbReference>
<comment type="caution">
    <text evidence="2">The sequence shown here is derived from an EMBL/GenBank/DDBJ whole genome shotgun (WGS) entry which is preliminary data.</text>
</comment>
<organism evidence="2 3">
    <name type="scientific">Pseudonocardia xishanensis</name>
    <dbReference type="NCBI Taxonomy" id="630995"/>
    <lineage>
        <taxon>Bacteria</taxon>
        <taxon>Bacillati</taxon>
        <taxon>Actinomycetota</taxon>
        <taxon>Actinomycetes</taxon>
        <taxon>Pseudonocardiales</taxon>
        <taxon>Pseudonocardiaceae</taxon>
        <taxon>Pseudonocardia</taxon>
    </lineage>
</organism>
<keyword evidence="3" id="KW-1185">Reference proteome</keyword>
<reference evidence="3" key="1">
    <citation type="journal article" date="2019" name="Int. J. Syst. Evol. Microbiol.">
        <title>The Global Catalogue of Microorganisms (GCM) 10K type strain sequencing project: providing services to taxonomists for standard genome sequencing and annotation.</title>
        <authorList>
            <consortium name="The Broad Institute Genomics Platform"/>
            <consortium name="The Broad Institute Genome Sequencing Center for Infectious Disease"/>
            <person name="Wu L."/>
            <person name="Ma J."/>
        </authorList>
    </citation>
    <scope>NUCLEOTIDE SEQUENCE [LARGE SCALE GENOMIC DNA]</scope>
    <source>
        <strain evidence="3">JCM 17906</strain>
    </source>
</reference>
<dbReference type="EMBL" id="BAABGT010000083">
    <property type="protein sequence ID" value="GAA4554537.1"/>
    <property type="molecule type" value="Genomic_DNA"/>
</dbReference>
<protein>
    <submittedName>
        <fullName evidence="2">Uncharacterized protein</fullName>
    </submittedName>
</protein>